<sequence length="173" mass="17510">MGAAGTAGAAGAAGAAGGATLRSWQGAGGCSGVGGWQVFFFFASDLGVSLWLTGRSWLVWEDFRLSGGDTSFSFFLGSSCGPSLAFLLRGSLVASFCLFFGGSCDVSVSSVMCPLLILCSGTTGISLVSFGSSTGRNLLAATSATFLGGSATSWMTPFFSFSLGGVIFTVVFW</sequence>
<name>A0ABD0Y5D6_9HEMI</name>
<dbReference type="EMBL" id="JBFDAA010000014">
    <property type="protein sequence ID" value="KAL1122214.1"/>
    <property type="molecule type" value="Genomic_DNA"/>
</dbReference>
<gene>
    <name evidence="2" type="ORF">AAG570_003619</name>
</gene>
<evidence type="ECO:0000256" key="1">
    <source>
        <dbReference type="SAM" id="Phobius"/>
    </source>
</evidence>
<keyword evidence="1" id="KW-0812">Transmembrane</keyword>
<keyword evidence="1" id="KW-1133">Transmembrane helix</keyword>
<feature type="transmembrane region" description="Helical" evidence="1">
    <location>
        <begin position="151"/>
        <end position="172"/>
    </location>
</feature>
<dbReference type="AlphaFoldDB" id="A0ABD0Y5D6"/>
<feature type="transmembrane region" description="Helical" evidence="1">
    <location>
        <begin position="107"/>
        <end position="130"/>
    </location>
</feature>
<reference evidence="2 3" key="1">
    <citation type="submission" date="2024-07" db="EMBL/GenBank/DDBJ databases">
        <title>Chromosome-level genome assembly of the water stick insect Ranatra chinensis (Heteroptera: Nepidae).</title>
        <authorList>
            <person name="Liu X."/>
        </authorList>
    </citation>
    <scope>NUCLEOTIDE SEQUENCE [LARGE SCALE GENOMIC DNA]</scope>
    <source>
        <strain evidence="2">Cailab_2021Rc</strain>
        <tissue evidence="2">Muscle</tissue>
    </source>
</reference>
<evidence type="ECO:0000313" key="2">
    <source>
        <dbReference type="EMBL" id="KAL1122214.1"/>
    </source>
</evidence>
<feature type="transmembrane region" description="Helical" evidence="1">
    <location>
        <begin position="34"/>
        <end position="53"/>
    </location>
</feature>
<dbReference type="Proteomes" id="UP001558652">
    <property type="component" value="Unassembled WGS sequence"/>
</dbReference>
<organism evidence="2 3">
    <name type="scientific">Ranatra chinensis</name>
    <dbReference type="NCBI Taxonomy" id="642074"/>
    <lineage>
        <taxon>Eukaryota</taxon>
        <taxon>Metazoa</taxon>
        <taxon>Ecdysozoa</taxon>
        <taxon>Arthropoda</taxon>
        <taxon>Hexapoda</taxon>
        <taxon>Insecta</taxon>
        <taxon>Pterygota</taxon>
        <taxon>Neoptera</taxon>
        <taxon>Paraneoptera</taxon>
        <taxon>Hemiptera</taxon>
        <taxon>Heteroptera</taxon>
        <taxon>Panheteroptera</taxon>
        <taxon>Nepomorpha</taxon>
        <taxon>Nepidae</taxon>
        <taxon>Ranatrinae</taxon>
        <taxon>Ranatra</taxon>
    </lineage>
</organism>
<keyword evidence="3" id="KW-1185">Reference proteome</keyword>
<accession>A0ABD0Y5D6</accession>
<protein>
    <recommendedName>
        <fullName evidence="4">Secreted protein</fullName>
    </recommendedName>
</protein>
<evidence type="ECO:0000313" key="3">
    <source>
        <dbReference type="Proteomes" id="UP001558652"/>
    </source>
</evidence>
<evidence type="ECO:0008006" key="4">
    <source>
        <dbReference type="Google" id="ProtNLM"/>
    </source>
</evidence>
<feature type="transmembrane region" description="Helical" evidence="1">
    <location>
        <begin position="74"/>
        <end position="101"/>
    </location>
</feature>
<keyword evidence="1" id="KW-0472">Membrane</keyword>
<proteinExistence type="predicted"/>
<comment type="caution">
    <text evidence="2">The sequence shown here is derived from an EMBL/GenBank/DDBJ whole genome shotgun (WGS) entry which is preliminary data.</text>
</comment>